<name>A0AA38PG14_9AGAR</name>
<feature type="repeat" description="WD" evidence="7">
    <location>
        <begin position="185"/>
        <end position="216"/>
    </location>
</feature>
<evidence type="ECO:0000256" key="7">
    <source>
        <dbReference type="PROSITE-ProRule" id="PRU00221"/>
    </source>
</evidence>
<evidence type="ECO:0000256" key="5">
    <source>
        <dbReference type="ARBA" id="ARBA00022737"/>
    </source>
</evidence>
<comment type="similarity">
    <text evidence="2">Belongs to the WD repeat PWP2 family.</text>
</comment>
<reference evidence="10" key="1">
    <citation type="submission" date="2022-08" db="EMBL/GenBank/DDBJ databases">
        <authorList>
            <consortium name="DOE Joint Genome Institute"/>
            <person name="Min B."/>
            <person name="Riley R."/>
            <person name="Sierra-Patev S."/>
            <person name="Naranjo-Ortiz M."/>
            <person name="Looney B."/>
            <person name="Konkel Z."/>
            <person name="Slot J.C."/>
            <person name="Sakamoto Y."/>
            <person name="Steenwyk J.L."/>
            <person name="Rokas A."/>
            <person name="Carro J."/>
            <person name="Camarero S."/>
            <person name="Ferreira P."/>
            <person name="Molpeceres G."/>
            <person name="Ruiz-Duenas F.J."/>
            <person name="Serrano A."/>
            <person name="Henrissat B."/>
            <person name="Drula E."/>
            <person name="Hughes K.W."/>
            <person name="Mata J.L."/>
            <person name="Ishikawa N.K."/>
            <person name="Vargas-Isla R."/>
            <person name="Ushijima S."/>
            <person name="Smith C.A."/>
            <person name="Ahrendt S."/>
            <person name="Andreopoulos W."/>
            <person name="He G."/>
            <person name="Labutti K."/>
            <person name="Lipzen A."/>
            <person name="Ng V."/>
            <person name="Sandor L."/>
            <person name="Barry K."/>
            <person name="Martinez A.T."/>
            <person name="Xiao Y."/>
            <person name="Gibbons J.G."/>
            <person name="Terashima K."/>
            <person name="Hibbett D.S."/>
            <person name="Grigoriev I.V."/>
        </authorList>
    </citation>
    <scope>NUCLEOTIDE SEQUENCE</scope>
    <source>
        <strain evidence="10">TFB9207</strain>
    </source>
</reference>
<dbReference type="FunFam" id="2.130.10.10:FF:000602">
    <property type="entry name" value="Periodic tryptophan protein 2"/>
    <property type="match status" value="1"/>
</dbReference>
<dbReference type="SUPFAM" id="SSF50998">
    <property type="entry name" value="Quinoprotein alcohol dehydrogenase-like"/>
    <property type="match status" value="2"/>
</dbReference>
<dbReference type="EMBL" id="MU806011">
    <property type="protein sequence ID" value="KAJ3842270.1"/>
    <property type="molecule type" value="Genomic_DNA"/>
</dbReference>
<dbReference type="PROSITE" id="PS00678">
    <property type="entry name" value="WD_REPEATS_1"/>
    <property type="match status" value="1"/>
</dbReference>
<gene>
    <name evidence="10" type="ORF">F5878DRAFT_722340</name>
</gene>
<evidence type="ECO:0000256" key="8">
    <source>
        <dbReference type="SAM" id="MobiDB-lite"/>
    </source>
</evidence>
<dbReference type="Pfam" id="PF04003">
    <property type="entry name" value="Utp12"/>
    <property type="match status" value="1"/>
</dbReference>
<dbReference type="InterPro" id="IPR019775">
    <property type="entry name" value="WD40_repeat_CS"/>
</dbReference>
<dbReference type="CDD" id="cd00200">
    <property type="entry name" value="WD40"/>
    <property type="match status" value="2"/>
</dbReference>
<evidence type="ECO:0000256" key="1">
    <source>
        <dbReference type="ARBA" id="ARBA00004604"/>
    </source>
</evidence>
<evidence type="ECO:0000256" key="2">
    <source>
        <dbReference type="ARBA" id="ARBA00010226"/>
    </source>
</evidence>
<feature type="repeat" description="WD" evidence="7">
    <location>
        <begin position="360"/>
        <end position="401"/>
    </location>
</feature>
<dbReference type="Proteomes" id="UP001163846">
    <property type="component" value="Unassembled WGS sequence"/>
</dbReference>
<organism evidence="10 11">
    <name type="scientific">Lentinula raphanica</name>
    <dbReference type="NCBI Taxonomy" id="153919"/>
    <lineage>
        <taxon>Eukaryota</taxon>
        <taxon>Fungi</taxon>
        <taxon>Dikarya</taxon>
        <taxon>Basidiomycota</taxon>
        <taxon>Agaricomycotina</taxon>
        <taxon>Agaricomycetes</taxon>
        <taxon>Agaricomycetidae</taxon>
        <taxon>Agaricales</taxon>
        <taxon>Marasmiineae</taxon>
        <taxon>Omphalotaceae</taxon>
        <taxon>Lentinula</taxon>
    </lineage>
</organism>
<dbReference type="PANTHER" id="PTHR19858:SF0">
    <property type="entry name" value="PERIODIC TRYPTOPHAN PROTEIN 2 HOMOLOG"/>
    <property type="match status" value="1"/>
</dbReference>
<dbReference type="SMART" id="SM00320">
    <property type="entry name" value="WD40"/>
    <property type="match status" value="12"/>
</dbReference>
<feature type="repeat" description="WD" evidence="7">
    <location>
        <begin position="402"/>
        <end position="444"/>
    </location>
</feature>
<dbReference type="Pfam" id="PF00400">
    <property type="entry name" value="WD40"/>
    <property type="match status" value="7"/>
</dbReference>
<dbReference type="PROSITE" id="PS50082">
    <property type="entry name" value="WD_REPEATS_2"/>
    <property type="match status" value="5"/>
</dbReference>
<comment type="subcellular location">
    <subcellularLocation>
        <location evidence="1">Nucleus</location>
        <location evidence="1">Nucleolus</location>
    </subcellularLocation>
</comment>
<protein>
    <submittedName>
        <fullName evidence="10">WD40 repeat-like protein</fullName>
    </submittedName>
</protein>
<keyword evidence="6" id="KW-0539">Nucleus</keyword>
<evidence type="ECO:0000256" key="3">
    <source>
        <dbReference type="ARBA" id="ARBA00022553"/>
    </source>
</evidence>
<dbReference type="InterPro" id="IPR015943">
    <property type="entry name" value="WD40/YVTN_repeat-like_dom_sf"/>
</dbReference>
<feature type="region of interest" description="Disordered" evidence="8">
    <location>
        <begin position="221"/>
        <end position="246"/>
    </location>
</feature>
<evidence type="ECO:0000313" key="11">
    <source>
        <dbReference type="Proteomes" id="UP001163846"/>
    </source>
</evidence>
<dbReference type="InterPro" id="IPR027145">
    <property type="entry name" value="PWP2"/>
</dbReference>
<comment type="caution">
    <text evidence="10">The sequence shown here is derived from an EMBL/GenBank/DDBJ whole genome shotgun (WGS) entry which is preliminary data.</text>
</comment>
<feature type="repeat" description="WD" evidence="7">
    <location>
        <begin position="141"/>
        <end position="175"/>
    </location>
</feature>
<dbReference type="AlphaFoldDB" id="A0AA38PG14"/>
<feature type="domain" description="Small-subunit processome Utp12" evidence="9">
    <location>
        <begin position="771"/>
        <end position="889"/>
    </location>
</feature>
<dbReference type="InterPro" id="IPR007148">
    <property type="entry name" value="SSU_processome_Utp12"/>
</dbReference>
<dbReference type="Gene3D" id="2.130.10.10">
    <property type="entry name" value="YVTN repeat-like/Quinoprotein amine dehydrogenase"/>
    <property type="match status" value="3"/>
</dbReference>
<evidence type="ECO:0000256" key="4">
    <source>
        <dbReference type="ARBA" id="ARBA00022574"/>
    </source>
</evidence>
<feature type="repeat" description="WD" evidence="7">
    <location>
        <begin position="489"/>
        <end position="523"/>
    </location>
</feature>
<dbReference type="InterPro" id="IPR001680">
    <property type="entry name" value="WD40_rpt"/>
</dbReference>
<evidence type="ECO:0000313" key="10">
    <source>
        <dbReference type="EMBL" id="KAJ3842270.1"/>
    </source>
</evidence>
<dbReference type="GO" id="GO:0032040">
    <property type="term" value="C:small-subunit processome"/>
    <property type="evidence" value="ECO:0007669"/>
    <property type="project" value="UniProtKB-ARBA"/>
</dbReference>
<dbReference type="GO" id="GO:0000028">
    <property type="term" value="P:ribosomal small subunit assembly"/>
    <property type="evidence" value="ECO:0007669"/>
    <property type="project" value="TreeGrafter"/>
</dbReference>
<dbReference type="PANTHER" id="PTHR19858">
    <property type="entry name" value="WD40 REPEAT PROTEIN"/>
    <property type="match status" value="1"/>
</dbReference>
<keyword evidence="5" id="KW-0677">Repeat</keyword>
<keyword evidence="11" id="KW-1185">Reference proteome</keyword>
<dbReference type="GO" id="GO:0034388">
    <property type="term" value="C:Pwp2p-containing subcomplex of 90S preribosome"/>
    <property type="evidence" value="ECO:0007669"/>
    <property type="project" value="TreeGrafter"/>
</dbReference>
<dbReference type="PROSITE" id="PS50294">
    <property type="entry name" value="WD_REPEATS_REGION"/>
    <property type="match status" value="3"/>
</dbReference>
<keyword evidence="4 7" id="KW-0853">WD repeat</keyword>
<sequence length="905" mass="99421">MKANYQFSNICGTVYCQGNVLFTADGNSLLSPVGNRVSVFDLVNNKSHTFAFENRKNISRIALSPDGNVLLSVDEDGRALLVNYKRGVVLHHFNFKKPIQDICFSPDGKFIAVTHGSHIQVWKTPNHLAREFAPFVLHRTYTGHMDDVLSIHWAKDSQCFITTSRDMTARLFSLNPVEGYRPKTFAGHRDAVLGAYFSKDGKEIYTVSRDGAVFTWRGKREDYDSSGHDDDNEPVASTSTSAPLSSSSLSHKILHTRWGVYKRHYFNVPGNNVATDSRPAKVITSTFHSASSLLVVGFSTGIFGLWELPAFTNLHTLSISQESISSLAISPSGEWLAFGASHLGQLLVWEWQSESYILKQQGHFLDLNTLAYAPDGQTVATGGDDGKLKLWSMQSSFCFVTFSEHSAPITGVAFARYGTNVVFSASLDGTVRAYDLVRYRNFRTFTSPSPVQFTCIAVDPSGEVVAAGSTDTYEVFLWSVQTGKLLDILTGHEAPVSTLEFCPEGTNQLASGSWDRSVRVWNVFGRSHASEAFSLNADVLALTWRPDGKELAVSTLDGQITFFDVAQSKQTNVINGRNDISGGRLADSRTSAANSTAGKSFNSLVYTADGKCILAGGNSKYVVLYDVREGEGVMLRKFTISENLSLDGTQEFLDSRRVNEAGMNIDSLIIDDDEDNERQRLGDLLPGAQRGDLSVRKYRRAARTKCVRFSPTGRSWAAASTEGLLVYSLDTINTTNFDPFDLSLDLTPSSVLSTLHSKNYLTALVMAFRLNEASLIQTVFEGIPRGDIKLVVRQLPVMYLGPLLRFVGGVFLKKTPHVEFGLLWINATLMTHGRVLRTGGGRGSIGGDQSLNMAGDMPSVLRIVKAALGECEETLSRLCDQNISSLSYVVDQSKLTRLSEGQTMD</sequence>
<feature type="compositionally biased region" description="Low complexity" evidence="8">
    <location>
        <begin position="236"/>
        <end position="246"/>
    </location>
</feature>
<dbReference type="GO" id="GO:0000462">
    <property type="term" value="P:maturation of SSU-rRNA from tricistronic rRNA transcript (SSU-rRNA, 5.8S rRNA, LSU-rRNA)"/>
    <property type="evidence" value="ECO:0007669"/>
    <property type="project" value="TreeGrafter"/>
</dbReference>
<accession>A0AA38PG14</accession>
<keyword evidence="3" id="KW-0597">Phosphoprotein</keyword>
<evidence type="ECO:0000256" key="6">
    <source>
        <dbReference type="ARBA" id="ARBA00023242"/>
    </source>
</evidence>
<proteinExistence type="inferred from homology"/>
<evidence type="ECO:0000259" key="9">
    <source>
        <dbReference type="Pfam" id="PF04003"/>
    </source>
</evidence>
<dbReference type="InterPro" id="IPR011047">
    <property type="entry name" value="Quinoprotein_ADH-like_sf"/>
</dbReference>